<proteinExistence type="predicted"/>
<protein>
    <submittedName>
        <fullName evidence="1">Uncharacterized protein</fullName>
    </submittedName>
</protein>
<keyword evidence="2" id="KW-1185">Reference proteome</keyword>
<reference evidence="1 2" key="1">
    <citation type="submission" date="2017-05" db="EMBL/GenBank/DDBJ databases">
        <title>The Genome Sequence of Enterococcus sp. 10A9_DIV0425.</title>
        <authorList>
            <consortium name="The Broad Institute Genomics Platform"/>
            <consortium name="The Broad Institute Genomic Center for Infectious Diseases"/>
            <person name="Earl A."/>
            <person name="Manson A."/>
            <person name="Schwartman J."/>
            <person name="Gilmore M."/>
            <person name="Abouelleil A."/>
            <person name="Cao P."/>
            <person name="Chapman S."/>
            <person name="Cusick C."/>
            <person name="Shea T."/>
            <person name="Young S."/>
            <person name="Neafsey D."/>
            <person name="Nusbaum C."/>
            <person name="Birren B."/>
        </authorList>
    </citation>
    <scope>NUCLEOTIDE SEQUENCE [LARGE SCALE GENOMIC DNA]</scope>
    <source>
        <strain evidence="1 2">10A9_DIV0425</strain>
    </source>
</reference>
<comment type="caution">
    <text evidence="1">The sequence shown here is derived from an EMBL/GenBank/DDBJ whole genome shotgun (WGS) entry which is preliminary data.</text>
</comment>
<name>A0A242JYC7_9ENTE</name>
<dbReference type="EMBL" id="NGMO01000003">
    <property type="protein sequence ID" value="OTP10232.1"/>
    <property type="molecule type" value="Genomic_DNA"/>
</dbReference>
<sequence>MTKKKKLRMLYYRSIASIIILCVIFSSFHMNSFVEALTKDHLIESNVIYNDDHTEASIVFDLDSVAEDKYFIESITSEKEEKVIYDSNSFNQSTDYLVKENGTYDFTIAYSQIAFDERESDQNMKKMKITVPVKDIKKNETMGHTEISDMNSFDNNTGLKEDFGTTIDTTEETLEETFSNNSDADLDDTSQPDNILDETVDSVINTVNNHSQGAYPQEILLKGLGFYGNFNKAKFNIDPSTYKITGTVLETGTGYHSYFDGIYYRITVYKKDAKLYDTGEVVFEVKGTDRPNKSQFEKIEGFRFEEGDMIQIWSPESKFNFPGSPIIASDGVNTVDYTNGNIPSEKWSNSVYEITGQGLKEIYNEVPLIKGIDIPLFALYDQGDLSKGELQEAPVYTDIQFLDDRNDNGIYVRGKYQLDGSEVNMKYDVTNLPPEESKSGLWTSRYTITDSWGRSAQANRNIVKLPKFDNRIKIEEMENKVSDDKLVFGFVHFQDAKINPNTVNLPSGAVINTKPEWEANLVLPYGNDKRTRLIKSSSGDLEKIDVGERYYIPTENIVSVEVKRDSSTIIVTNYNASISETQIASFNEQELKKQLKEEIAQIMGVNISNLDGAEIVLDANLEKDNPKVGSYQVTLQFKNANGTIKQIFSLNVTENPWSYDTPERIETNGASGFVVIPKGIELERDIEDSSQLSAKAEVYFANYQNAENVQYNISVDRTFEMINVLDNTNKFVVTATSSNAHTNWNNNILDLGSLSLTNTKGNGLNIMFSASTKETERVKGRWQGNVHFYIERK</sequence>
<dbReference type="RefSeq" id="WP_086284999.1">
    <property type="nucleotide sequence ID" value="NZ_NGMO01000003.1"/>
</dbReference>
<evidence type="ECO:0000313" key="2">
    <source>
        <dbReference type="Proteomes" id="UP000194933"/>
    </source>
</evidence>
<evidence type="ECO:0000313" key="1">
    <source>
        <dbReference type="EMBL" id="OTP10232.1"/>
    </source>
</evidence>
<dbReference type="AlphaFoldDB" id="A0A242JYC7"/>
<dbReference type="STRING" id="1987383.A5844_001931"/>
<accession>A0A242JYC7</accession>
<dbReference type="Proteomes" id="UP000194933">
    <property type="component" value="Unassembled WGS sequence"/>
</dbReference>
<organism evidence="1 2">
    <name type="scientific">Candidatus Enterococcus wittei</name>
    <dbReference type="NCBI Taxonomy" id="1987383"/>
    <lineage>
        <taxon>Bacteria</taxon>
        <taxon>Bacillati</taxon>
        <taxon>Bacillota</taxon>
        <taxon>Bacilli</taxon>
        <taxon>Lactobacillales</taxon>
        <taxon>Enterococcaceae</taxon>
        <taxon>Enterococcus</taxon>
    </lineage>
</organism>
<gene>
    <name evidence="1" type="ORF">A5844_001931</name>
</gene>